<dbReference type="PANTHER" id="PTHR30528:SF0">
    <property type="entry name" value="CYTOPLASMIC PROTEIN"/>
    <property type="match status" value="1"/>
</dbReference>
<dbReference type="Proteomes" id="UP001629246">
    <property type="component" value="Unassembled WGS sequence"/>
</dbReference>
<organism evidence="1 2">
    <name type="scientific">Herbaspirillum lusitanum</name>
    <dbReference type="NCBI Taxonomy" id="213312"/>
    <lineage>
        <taxon>Bacteria</taxon>
        <taxon>Pseudomonadati</taxon>
        <taxon>Pseudomonadota</taxon>
        <taxon>Betaproteobacteria</taxon>
        <taxon>Burkholderiales</taxon>
        <taxon>Oxalobacteraceae</taxon>
        <taxon>Herbaspirillum</taxon>
    </lineage>
</organism>
<keyword evidence="2" id="KW-1185">Reference proteome</keyword>
<proteinExistence type="predicted"/>
<gene>
    <name evidence="1" type="ORF">PQR62_12170</name>
</gene>
<comment type="caution">
    <text evidence="1">The sequence shown here is derived from an EMBL/GenBank/DDBJ whole genome shotgun (WGS) entry which is preliminary data.</text>
</comment>
<accession>A0ABW9A9W4</accession>
<dbReference type="EMBL" id="JAQQFM010000005">
    <property type="protein sequence ID" value="MFL9925024.1"/>
    <property type="molecule type" value="Genomic_DNA"/>
</dbReference>
<dbReference type="Pfam" id="PF06224">
    <property type="entry name" value="AlkZ-like"/>
    <property type="match status" value="1"/>
</dbReference>
<protein>
    <submittedName>
        <fullName evidence="1">Crosslink repair DNA glycosylase YcaQ family protein</fullName>
    </submittedName>
</protein>
<sequence>MSTASLSLTPEQARAIWLHAQRLDETAPFGAGADAVKLATEHLGYVQIDTIHVIERSHHHILYTRIPDYQLSDLEQAQSQDKSVFEYWTHALSYVPTSEFRHFLPAMEQRRLKPHASFAGIDADDYQALLQRIRKEGGLSIRDIDDEVLVEKTHPWGSRKPSRRALRWGFFIGDLVISKRTGMLKTYELAGRHFGWRRRPQPVKEQQFAQYLLRRALLAQGMVSLDSICYGNLQIKPLVKELLAAAVKRRQLVPVHIESAPGIQHWAAAETLELIVEPTPSSRVHILSPFDPLVIQRKRLELFFGYTHRFEAYVPADKRVLGYFALPVLMGDRIVAALDLKMDRQAGKLLIQKWSWSEKKSAPLKSAIEQELHRFEQFQKQSMRARPSPDT</sequence>
<dbReference type="RefSeq" id="WP_408158207.1">
    <property type="nucleotide sequence ID" value="NZ_JAQQFM010000005.1"/>
</dbReference>
<name>A0ABW9A9W4_9BURK</name>
<evidence type="ECO:0000313" key="2">
    <source>
        <dbReference type="Proteomes" id="UP001629246"/>
    </source>
</evidence>
<reference evidence="1 2" key="1">
    <citation type="journal article" date="2024" name="Chem. Sci.">
        <title>Discovery of megapolipeptins by genome mining of a Burkholderiales bacteria collection.</title>
        <authorList>
            <person name="Paulo B.S."/>
            <person name="Recchia M.J.J."/>
            <person name="Lee S."/>
            <person name="Fergusson C.H."/>
            <person name="Romanowski S.B."/>
            <person name="Hernandez A."/>
            <person name="Krull N."/>
            <person name="Liu D.Y."/>
            <person name="Cavanagh H."/>
            <person name="Bos A."/>
            <person name="Gray C.A."/>
            <person name="Murphy B.T."/>
            <person name="Linington R.G."/>
            <person name="Eustaquio A.S."/>
        </authorList>
    </citation>
    <scope>NUCLEOTIDE SEQUENCE [LARGE SCALE GENOMIC DNA]</scope>
    <source>
        <strain evidence="1 2">RL21-008-BIB-A</strain>
    </source>
</reference>
<dbReference type="PANTHER" id="PTHR30528">
    <property type="entry name" value="CYTOPLASMIC PROTEIN"/>
    <property type="match status" value="1"/>
</dbReference>
<evidence type="ECO:0000313" key="1">
    <source>
        <dbReference type="EMBL" id="MFL9925024.1"/>
    </source>
</evidence>
<dbReference type="InterPro" id="IPR009351">
    <property type="entry name" value="AlkZ-like"/>
</dbReference>